<organism evidence="6">
    <name type="scientific">freshwater metagenome</name>
    <dbReference type="NCBI Taxonomy" id="449393"/>
    <lineage>
        <taxon>unclassified sequences</taxon>
        <taxon>metagenomes</taxon>
        <taxon>ecological metagenomes</taxon>
    </lineage>
</organism>
<evidence type="ECO:0000256" key="4">
    <source>
        <dbReference type="ARBA" id="ARBA00023163"/>
    </source>
</evidence>
<dbReference type="PANTHER" id="PTHR30146:SF148">
    <property type="entry name" value="HTH-TYPE TRANSCRIPTIONAL REPRESSOR PURR-RELATED"/>
    <property type="match status" value="1"/>
</dbReference>
<evidence type="ECO:0000256" key="3">
    <source>
        <dbReference type="ARBA" id="ARBA00023125"/>
    </source>
</evidence>
<dbReference type="InterPro" id="IPR010982">
    <property type="entry name" value="Lambda_DNA-bd_dom_sf"/>
</dbReference>
<proteinExistence type="predicted"/>
<evidence type="ECO:0000313" key="6">
    <source>
        <dbReference type="EMBL" id="CAB4778480.1"/>
    </source>
</evidence>
<dbReference type="CDD" id="cd01392">
    <property type="entry name" value="HTH_LacI"/>
    <property type="match status" value="1"/>
</dbReference>
<name>A0A6J6W277_9ZZZZ</name>
<dbReference type="PANTHER" id="PTHR30146">
    <property type="entry name" value="LACI-RELATED TRANSCRIPTIONAL REPRESSOR"/>
    <property type="match status" value="1"/>
</dbReference>
<evidence type="ECO:0000259" key="5">
    <source>
        <dbReference type="PROSITE" id="PS50932"/>
    </source>
</evidence>
<keyword evidence="1" id="KW-0678">Repressor</keyword>
<sequence>MGKAKQNAEATISDVALHAGVSTATVSRVIAGVGYVAVKTREQVNKSITALSYQPSSIAQSLRRQSSTMIGLILTDIQNPFYPEMVRGIEDEVQRRGYSLILCNSADDPERENSYLDFLASHRAAGIIVCADGVLKRHRKKLLAQRAKIILVNVQKEDSDLPTVSSQDFEGGEIAAKHLVACGYPKIIYIGNGSEKEFGSLRLDGVKKGAGKVKFEIVFSDDTLQAGARIADEIAKKFNPPYGIVAHNDLIAIGAMHHFVEKKIKVPQQVGIVGYDDIALSAYVTPGLTTINQNQYDLGTEAMAMLDDLIKGVKVKKKRMIPSELVLRSSTTKI</sequence>
<dbReference type="PROSITE" id="PS00356">
    <property type="entry name" value="HTH_LACI_1"/>
    <property type="match status" value="1"/>
</dbReference>
<dbReference type="Gene3D" id="3.40.50.2300">
    <property type="match status" value="2"/>
</dbReference>
<dbReference type="SUPFAM" id="SSF53822">
    <property type="entry name" value="Periplasmic binding protein-like I"/>
    <property type="match status" value="1"/>
</dbReference>
<evidence type="ECO:0000256" key="1">
    <source>
        <dbReference type="ARBA" id="ARBA00022491"/>
    </source>
</evidence>
<reference evidence="6" key="1">
    <citation type="submission" date="2020-05" db="EMBL/GenBank/DDBJ databases">
        <authorList>
            <person name="Chiriac C."/>
            <person name="Salcher M."/>
            <person name="Ghai R."/>
            <person name="Kavagutti S V."/>
        </authorList>
    </citation>
    <scope>NUCLEOTIDE SEQUENCE</scope>
</reference>
<dbReference type="AlphaFoldDB" id="A0A6J6W277"/>
<dbReference type="PROSITE" id="PS50932">
    <property type="entry name" value="HTH_LACI_2"/>
    <property type="match status" value="1"/>
</dbReference>
<gene>
    <name evidence="6" type="ORF">UFOPK2928_00610</name>
</gene>
<accession>A0A6J6W277</accession>
<dbReference type="InterPro" id="IPR046335">
    <property type="entry name" value="LacI/GalR-like_sensor"/>
</dbReference>
<evidence type="ECO:0000256" key="2">
    <source>
        <dbReference type="ARBA" id="ARBA00023015"/>
    </source>
</evidence>
<dbReference type="EMBL" id="CAEZZY010000053">
    <property type="protein sequence ID" value="CAB4778480.1"/>
    <property type="molecule type" value="Genomic_DNA"/>
</dbReference>
<dbReference type="Pfam" id="PF13377">
    <property type="entry name" value="Peripla_BP_3"/>
    <property type="match status" value="1"/>
</dbReference>
<dbReference type="SUPFAM" id="SSF47413">
    <property type="entry name" value="lambda repressor-like DNA-binding domains"/>
    <property type="match status" value="1"/>
</dbReference>
<dbReference type="InterPro" id="IPR000843">
    <property type="entry name" value="HTH_LacI"/>
</dbReference>
<dbReference type="SMART" id="SM00354">
    <property type="entry name" value="HTH_LACI"/>
    <property type="match status" value="1"/>
</dbReference>
<dbReference type="GO" id="GO:0003700">
    <property type="term" value="F:DNA-binding transcription factor activity"/>
    <property type="evidence" value="ECO:0007669"/>
    <property type="project" value="TreeGrafter"/>
</dbReference>
<keyword evidence="2" id="KW-0805">Transcription regulation</keyword>
<feature type="domain" description="HTH lacI-type" evidence="5">
    <location>
        <begin position="10"/>
        <end position="64"/>
    </location>
</feature>
<dbReference type="Gene3D" id="1.10.260.40">
    <property type="entry name" value="lambda repressor-like DNA-binding domains"/>
    <property type="match status" value="1"/>
</dbReference>
<keyword evidence="4" id="KW-0804">Transcription</keyword>
<dbReference type="CDD" id="cd06267">
    <property type="entry name" value="PBP1_LacI_sugar_binding-like"/>
    <property type="match status" value="1"/>
</dbReference>
<dbReference type="InterPro" id="IPR028082">
    <property type="entry name" value="Peripla_BP_I"/>
</dbReference>
<keyword evidence="3" id="KW-0238">DNA-binding</keyword>
<dbReference type="Pfam" id="PF00356">
    <property type="entry name" value="LacI"/>
    <property type="match status" value="1"/>
</dbReference>
<protein>
    <submittedName>
        <fullName evidence="6">Unannotated protein</fullName>
    </submittedName>
</protein>
<dbReference type="GO" id="GO:0000976">
    <property type="term" value="F:transcription cis-regulatory region binding"/>
    <property type="evidence" value="ECO:0007669"/>
    <property type="project" value="TreeGrafter"/>
</dbReference>